<dbReference type="GeneID" id="55495161"/>
<protein>
    <submittedName>
        <fullName evidence="1">WbqC-like protein family protein</fullName>
    </submittedName>
</protein>
<evidence type="ECO:0000313" key="2">
    <source>
        <dbReference type="Proteomes" id="UP000050783"/>
    </source>
</evidence>
<dbReference type="EMBL" id="CYPU01000071">
    <property type="protein sequence ID" value="CUH49826.1"/>
    <property type="molecule type" value="Genomic_DNA"/>
</dbReference>
<proteinExistence type="predicted"/>
<sequence>MRLGVMQPYFFPNLAHFALIAATDKWIVFDVTQYARKTWISRNRILHPTSGWQYVSVPLARSTIHMNIHEAKLADPTAFHQSLRGKLDHYKKSAPYHAEVLDVIDRSFSDLKDDALTTLNVGGLTAVCDYLNIPFDFQVCSSLALDFPGRMGPGDWAPFISRKLNATCYINPAGGRDLFEPLDFTNHDIDLRFARFGEFTYKTPGYDFMPGLSIIDVLMWNDPQVVRKALFDLNVLLPPESCRSDTA</sequence>
<evidence type="ECO:0000313" key="1">
    <source>
        <dbReference type="EMBL" id="CUH49826.1"/>
    </source>
</evidence>
<organism evidence="1 2">
    <name type="scientific">Ruegeria atlantica</name>
    <dbReference type="NCBI Taxonomy" id="81569"/>
    <lineage>
        <taxon>Bacteria</taxon>
        <taxon>Pseudomonadati</taxon>
        <taxon>Pseudomonadota</taxon>
        <taxon>Alphaproteobacteria</taxon>
        <taxon>Rhodobacterales</taxon>
        <taxon>Roseobacteraceae</taxon>
        <taxon>Ruegeria</taxon>
    </lineage>
</organism>
<dbReference type="Proteomes" id="UP000050783">
    <property type="component" value="Unassembled WGS sequence"/>
</dbReference>
<dbReference type="Pfam" id="PF08889">
    <property type="entry name" value="WbqC"/>
    <property type="match status" value="1"/>
</dbReference>
<dbReference type="AlphaFoldDB" id="A0A0P1F470"/>
<name>A0A0P1F470_9RHOB</name>
<gene>
    <name evidence="1" type="ORF">RUA4292_04026</name>
</gene>
<dbReference type="InterPro" id="IPR014985">
    <property type="entry name" value="WbqC"/>
</dbReference>
<reference evidence="1 2" key="1">
    <citation type="submission" date="2015-09" db="EMBL/GenBank/DDBJ databases">
        <authorList>
            <consortium name="Swine Surveillance"/>
        </authorList>
    </citation>
    <scope>NUCLEOTIDE SEQUENCE [LARGE SCALE GENOMIC DNA]</scope>
    <source>
        <strain evidence="1 2">CECT 4292</strain>
    </source>
</reference>
<accession>A0A0P1F470</accession>
<dbReference type="RefSeq" id="WP_199520027.1">
    <property type="nucleotide sequence ID" value="NZ_CYPU01000071.1"/>
</dbReference>